<dbReference type="PROSITE" id="PS00211">
    <property type="entry name" value="ABC_TRANSPORTER_1"/>
    <property type="match status" value="1"/>
</dbReference>
<dbReference type="InterPro" id="IPR017871">
    <property type="entry name" value="ABC_transporter-like_CS"/>
</dbReference>
<evidence type="ECO:0000256" key="1">
    <source>
        <dbReference type="ARBA" id="ARBA00022448"/>
    </source>
</evidence>
<protein>
    <submittedName>
        <fullName evidence="5">ABC transporter ATP-binding protein</fullName>
    </submittedName>
</protein>
<keyword evidence="6" id="KW-1185">Reference proteome</keyword>
<dbReference type="SUPFAM" id="SSF52540">
    <property type="entry name" value="P-loop containing nucleoside triphosphate hydrolases"/>
    <property type="match status" value="1"/>
</dbReference>
<keyword evidence="2" id="KW-0547">Nucleotide-binding</keyword>
<dbReference type="PANTHER" id="PTHR42781:SF4">
    <property type="entry name" value="SPERMIDINE_PUTRESCINE IMPORT ATP-BINDING PROTEIN POTA"/>
    <property type="match status" value="1"/>
</dbReference>
<dbReference type="Pfam" id="PF08402">
    <property type="entry name" value="TOBE_2"/>
    <property type="match status" value="1"/>
</dbReference>
<evidence type="ECO:0000259" key="4">
    <source>
        <dbReference type="PROSITE" id="PS50893"/>
    </source>
</evidence>
<dbReference type="InterPro" id="IPR003593">
    <property type="entry name" value="AAA+_ATPase"/>
</dbReference>
<dbReference type="Proteomes" id="UP001589611">
    <property type="component" value="Unassembled WGS sequence"/>
</dbReference>
<accession>A0ABV5T270</accession>
<dbReference type="SUPFAM" id="SSF50331">
    <property type="entry name" value="MOP-like"/>
    <property type="match status" value="1"/>
</dbReference>
<dbReference type="SMART" id="SM00382">
    <property type="entry name" value="AAA"/>
    <property type="match status" value="1"/>
</dbReference>
<dbReference type="Pfam" id="PF00005">
    <property type="entry name" value="ABC_tran"/>
    <property type="match status" value="1"/>
</dbReference>
<keyword evidence="3 5" id="KW-0067">ATP-binding</keyword>
<dbReference type="EMBL" id="JBHMBE010000004">
    <property type="protein sequence ID" value="MFB9646694.1"/>
    <property type="molecule type" value="Genomic_DNA"/>
</dbReference>
<evidence type="ECO:0000256" key="3">
    <source>
        <dbReference type="ARBA" id="ARBA00022840"/>
    </source>
</evidence>
<dbReference type="InterPro" id="IPR013611">
    <property type="entry name" value="Transp-assoc_OB_typ2"/>
</dbReference>
<reference evidence="5 6" key="1">
    <citation type="submission" date="2024-09" db="EMBL/GenBank/DDBJ databases">
        <authorList>
            <person name="Sun Q."/>
            <person name="Mori K."/>
        </authorList>
    </citation>
    <scope>NUCLEOTIDE SEQUENCE [LARGE SCALE GENOMIC DNA]</scope>
    <source>
        <strain evidence="5 6">JCM 1342</strain>
    </source>
</reference>
<evidence type="ECO:0000313" key="6">
    <source>
        <dbReference type="Proteomes" id="UP001589611"/>
    </source>
</evidence>
<evidence type="ECO:0000256" key="2">
    <source>
        <dbReference type="ARBA" id="ARBA00022741"/>
    </source>
</evidence>
<keyword evidence="1" id="KW-0813">Transport</keyword>
<dbReference type="PANTHER" id="PTHR42781">
    <property type="entry name" value="SPERMIDINE/PUTRESCINE IMPORT ATP-BINDING PROTEIN POTA"/>
    <property type="match status" value="1"/>
</dbReference>
<dbReference type="PROSITE" id="PS50893">
    <property type="entry name" value="ABC_TRANSPORTER_2"/>
    <property type="match status" value="1"/>
</dbReference>
<evidence type="ECO:0000313" key="5">
    <source>
        <dbReference type="EMBL" id="MFB9646694.1"/>
    </source>
</evidence>
<dbReference type="InterPro" id="IPR027417">
    <property type="entry name" value="P-loop_NTPase"/>
</dbReference>
<feature type="domain" description="ABC transporter" evidence="4">
    <location>
        <begin position="4"/>
        <end position="241"/>
    </location>
</feature>
<dbReference type="RefSeq" id="WP_344715324.1">
    <property type="nucleotide sequence ID" value="NZ_BAAAWH010000001.1"/>
</dbReference>
<dbReference type="InterPro" id="IPR003439">
    <property type="entry name" value="ABC_transporter-like_ATP-bd"/>
</dbReference>
<comment type="caution">
    <text evidence="5">The sequence shown here is derived from an EMBL/GenBank/DDBJ whole genome shotgun (WGS) entry which is preliminary data.</text>
</comment>
<sequence>MRSLEIDAIAKHYPGGSIAVEDITLSLSEGSFTTLLGPSGCGKTTTLRCLAGLEVPDAGRIQFGDDVFVDIAAGTFLAPHKRKLGMVFQSYALWPNRTVLGNIAYPLRLRGVNSRAAAARATEALNAVGLTGLDARYPHELSGGQQQRVALARGLVSASGLLLFDEPLSNLDAKLRLAMRTEIRRLHDEFGYSSVYVTHDQEEALAISDHVVVMNQGRIEQSGTPHEIFAKPKTAWVADFVGFDNILTVTHIDPDVGRVDVVGGGSFHLRGDMIRSWRGAQIAFRASDIVFAADAPSAQPQATFRGRVTASSYLGDAYRLAVETAAGTTVMANIPDSSRVQTQEKYLGEIHEFAMPAESPIILD</sequence>
<dbReference type="Gene3D" id="3.40.50.300">
    <property type="entry name" value="P-loop containing nucleotide triphosphate hydrolases"/>
    <property type="match status" value="1"/>
</dbReference>
<gene>
    <name evidence="5" type="ORF">ACFFPJ_12910</name>
</gene>
<name>A0ABV5T270_9MICO</name>
<dbReference type="InterPro" id="IPR050093">
    <property type="entry name" value="ABC_SmlMolc_Importer"/>
</dbReference>
<proteinExistence type="predicted"/>
<dbReference type="InterPro" id="IPR008995">
    <property type="entry name" value="Mo/tungstate-bd_C_term_dom"/>
</dbReference>
<organism evidence="5 6">
    <name type="scientific">Microbacterium terregens</name>
    <dbReference type="NCBI Taxonomy" id="69363"/>
    <lineage>
        <taxon>Bacteria</taxon>
        <taxon>Bacillati</taxon>
        <taxon>Actinomycetota</taxon>
        <taxon>Actinomycetes</taxon>
        <taxon>Micrococcales</taxon>
        <taxon>Microbacteriaceae</taxon>
        <taxon>Microbacterium</taxon>
    </lineage>
</organism>
<dbReference type="GO" id="GO:0005524">
    <property type="term" value="F:ATP binding"/>
    <property type="evidence" value="ECO:0007669"/>
    <property type="project" value="UniProtKB-KW"/>
</dbReference>